<dbReference type="EMBL" id="CP024923">
    <property type="protein sequence ID" value="ATY31202.1"/>
    <property type="molecule type" value="Genomic_DNA"/>
</dbReference>
<dbReference type="KEGG" id="sphc:CVN68_03755"/>
<organism evidence="1 2">
    <name type="scientific">Sphingomonas psychrotolerans</name>
    <dbReference type="NCBI Taxonomy" id="1327635"/>
    <lineage>
        <taxon>Bacteria</taxon>
        <taxon>Pseudomonadati</taxon>
        <taxon>Pseudomonadota</taxon>
        <taxon>Alphaproteobacteria</taxon>
        <taxon>Sphingomonadales</taxon>
        <taxon>Sphingomonadaceae</taxon>
        <taxon>Sphingomonas</taxon>
    </lineage>
</organism>
<keyword evidence="2" id="KW-1185">Reference proteome</keyword>
<dbReference type="OrthoDB" id="8778913at2"/>
<sequence length="308" mass="34739">MPRVIEAATRHRAELGDLIEALESGRFDARDEDCFASFGDGLKALANNRDFLADMIVDELKQHCRDQSAQNVYGPQVVILHQSRDFFLRANFWPSEADRLLQENGHEAFFYHVPHDHNFSFLTAGYMGPGYWSDYYEYDYETFAGAIGDEADLRFVERSRLEQGKILLYRAHRDVHAQLPADELSVSLNVMERAPHLSFRDQYRFDAEGKTVAAHLTRSAVEPLLALCAQLGGGDGRDLVESFAAHHPSDRIQFSALTALASAQVSLEDRLAVFERGSRDANPFIARMAARHCAAVEAGRPWIQRSVH</sequence>
<dbReference type="RefSeq" id="WP_100281013.1">
    <property type="nucleotide sequence ID" value="NZ_CP024923.1"/>
</dbReference>
<evidence type="ECO:0000313" key="1">
    <source>
        <dbReference type="EMBL" id="ATY31202.1"/>
    </source>
</evidence>
<dbReference type="Proteomes" id="UP000229081">
    <property type="component" value="Chromosome"/>
</dbReference>
<gene>
    <name evidence="1" type="ORF">CVN68_03755</name>
</gene>
<dbReference type="AlphaFoldDB" id="A0A2K8MBD6"/>
<name>A0A2K8MBD6_9SPHN</name>
<accession>A0A2K8MBD6</accession>
<reference evidence="1 2" key="1">
    <citation type="submission" date="2017-11" db="EMBL/GenBank/DDBJ databases">
        <title>Complete genome sequence of Sphingomonas sp. Strain Cra20, a psychrotolerant potential plant growth promoting rhizobacteria.</title>
        <authorList>
            <person name="Luo Y."/>
        </authorList>
    </citation>
    <scope>NUCLEOTIDE SEQUENCE [LARGE SCALE GENOMIC DNA]</scope>
    <source>
        <strain evidence="1 2">Cra20</strain>
    </source>
</reference>
<protein>
    <submittedName>
        <fullName evidence="1">Transposase</fullName>
    </submittedName>
</protein>
<proteinExistence type="predicted"/>
<evidence type="ECO:0000313" key="2">
    <source>
        <dbReference type="Proteomes" id="UP000229081"/>
    </source>
</evidence>